<sequence>MITIEHNDRGSAARTGRLKLPHGDVATPAFMPVGTAATVKGMYPGQVADLGYSLILANTYHLLLRPGIDTVYSLGGIRGFSTWKGNILTDSGGYQVFSLSGLRKIEETGVYFRSHIDGSPHTLTPELVVQAQARLGSDIQMVLDVCTPPDIPLQDARDAMDRTTRWLKRAIAEWQGTRDWYPGQLFSIVQGNFYPDLRREHAETLAEMETPGIAIGGLSVGETYSQFADILAHTAQYLPADRPRYVMGIGTPDFILAAVANGIDMFDCVLPTRVARNGSIFTRHGLVSLKRAAHRGSDQPIDPAGDTAPDLQGFSRGYLHHLFNAREMLGPMIATRHNLYFMQQFMNEVRASIRKDRFREYAAGFMEKFATGEQR</sequence>
<keyword evidence="3 4" id="KW-0819">tRNA processing</keyword>
<evidence type="ECO:0000259" key="5">
    <source>
        <dbReference type="Pfam" id="PF01702"/>
    </source>
</evidence>
<dbReference type="InterPro" id="IPR002616">
    <property type="entry name" value="tRNA_ribo_trans-like"/>
</dbReference>
<feature type="binding site" evidence="4">
    <location>
        <begin position="90"/>
        <end position="94"/>
    </location>
    <ligand>
        <name>substrate</name>
    </ligand>
</feature>
<dbReference type="GO" id="GO:0008479">
    <property type="term" value="F:tRNA-guanosine(34) queuine transglycosylase activity"/>
    <property type="evidence" value="ECO:0007669"/>
    <property type="project" value="UniProtKB-UniRule"/>
</dbReference>
<dbReference type="PANTHER" id="PTHR46499">
    <property type="entry name" value="QUEUINE TRNA-RIBOSYLTRANSFERASE"/>
    <property type="match status" value="1"/>
</dbReference>
<evidence type="ECO:0000256" key="2">
    <source>
        <dbReference type="ARBA" id="ARBA00022679"/>
    </source>
</evidence>
<feature type="binding site" evidence="4">
    <location>
        <position position="190"/>
    </location>
    <ligand>
        <name>substrate</name>
    </ligand>
</feature>
<keyword evidence="1 4" id="KW-0328">Glycosyltransferase</keyword>
<accession>H9UJ97</accession>
<reference evidence="7" key="1">
    <citation type="journal article" date="2013" name="Stand. Genomic Sci.">
        <title>Complete genome sequence of the halophilic bacterium Spirochaeta africana type strain (Z-7692(T)) from the alkaline Lake Magadi in the East African Rift.</title>
        <authorList>
            <person name="Liolos K."/>
            <person name="Abt B."/>
            <person name="Scheuner C."/>
            <person name="Teshima H."/>
            <person name="Held B."/>
            <person name="Lapidus A."/>
            <person name="Nolan M."/>
            <person name="Lucas S."/>
            <person name="Deshpande S."/>
            <person name="Cheng J.F."/>
            <person name="Tapia R."/>
            <person name="Goodwin L.A."/>
            <person name="Pitluck S."/>
            <person name="Pagani I."/>
            <person name="Ivanova N."/>
            <person name="Mavromatis K."/>
            <person name="Mikhailova N."/>
            <person name="Huntemann M."/>
            <person name="Pati A."/>
            <person name="Chen A."/>
            <person name="Palaniappan K."/>
            <person name="Land M."/>
            <person name="Rohde M."/>
            <person name="Tindall B.J."/>
            <person name="Detter J.C."/>
            <person name="Goker M."/>
            <person name="Bristow J."/>
            <person name="Eisen J.A."/>
            <person name="Markowitz V."/>
            <person name="Hugenholtz P."/>
            <person name="Woyke T."/>
            <person name="Klenk H.P."/>
            <person name="Kyrpides N.C."/>
        </authorList>
    </citation>
    <scope>NUCLEOTIDE SEQUENCE</scope>
    <source>
        <strain evidence="7">ATCC 700263 / DSM 8902 / Z-7692</strain>
    </source>
</reference>
<comment type="subunit">
    <text evidence="4">Homodimer. Within each dimer, one monomer is responsible for RNA recognition and catalysis, while the other monomer binds to the replacement base PreQ1.</text>
</comment>
<feature type="binding site" evidence="4">
    <location>
        <position position="144"/>
    </location>
    <ligand>
        <name>substrate</name>
    </ligand>
</feature>
<feature type="active site" description="Proton acceptor" evidence="4">
    <location>
        <position position="90"/>
    </location>
</feature>
<feature type="region of interest" description="RNA binding; important for wobble base 34 recognition" evidence="4">
    <location>
        <begin position="272"/>
        <end position="276"/>
    </location>
</feature>
<proteinExistence type="inferred from homology"/>
<feature type="binding site" evidence="4">
    <location>
        <position position="217"/>
    </location>
    <ligand>
        <name>substrate</name>
    </ligand>
</feature>
<keyword evidence="7" id="KW-1185">Reference proteome</keyword>
<gene>
    <name evidence="4" type="primary">tgt</name>
    <name evidence="6" type="ordered locus">Spiaf_1531</name>
</gene>
<organism evidence="6 7">
    <name type="scientific">Spirochaeta africana (strain ATCC 700263 / DSM 8902 / Z-7692)</name>
    <dbReference type="NCBI Taxonomy" id="889378"/>
    <lineage>
        <taxon>Bacteria</taxon>
        <taxon>Pseudomonadati</taxon>
        <taxon>Spirochaetota</taxon>
        <taxon>Spirochaetia</taxon>
        <taxon>Spirochaetales</taxon>
        <taxon>Spirochaetaceae</taxon>
        <taxon>Spirochaeta</taxon>
    </lineage>
</organism>
<comment type="function">
    <text evidence="4">Catalyzes the base-exchange of a guanine (G) residue with the queuine precursor 7-aminomethyl-7-deazaguanine (PreQ1) at position 34 (anticodon wobble position) in tRNAs with GU(N) anticodons (tRNA-Asp, -Asn, -His and -Tyr). Catalysis occurs through a double-displacement mechanism. The nucleophile active site attacks the C1' of nucleotide 34 to detach the guanine base from the RNA, forming a covalent enzyme-RNA intermediate. The proton acceptor active site deprotonates the incoming PreQ1, allowing a nucleophilic attack on the C1' of the ribose to form the product. After dissociation, two additional enzymatic reactions on the tRNA convert PreQ1 to queuine (Q), resulting in the hypermodified nucleoside queuosine (7-(((4,5-cis-dihydroxy-2-cyclopenten-1-yl)amino)methyl)-7-deazaguanosine).</text>
</comment>
<dbReference type="GO" id="GO:0008616">
    <property type="term" value="P:tRNA queuosine(34) biosynthetic process"/>
    <property type="evidence" value="ECO:0007669"/>
    <property type="project" value="UniProtKB-UniRule"/>
</dbReference>
<protein>
    <recommendedName>
        <fullName evidence="4">Queuine tRNA-ribosyltransferase</fullName>
        <ecNumber evidence="4">2.4.2.29</ecNumber>
    </recommendedName>
    <alternativeName>
        <fullName evidence="4">Guanine insertion enzyme</fullName>
    </alternativeName>
    <alternativeName>
        <fullName evidence="4">tRNA-guanine transglycosylase</fullName>
    </alternativeName>
</protein>
<dbReference type="STRING" id="889378.Spiaf_1531"/>
<dbReference type="GO" id="GO:0005737">
    <property type="term" value="C:cytoplasm"/>
    <property type="evidence" value="ECO:0007669"/>
    <property type="project" value="TreeGrafter"/>
</dbReference>
<keyword evidence="2 4" id="KW-0808">Transferase</keyword>
<evidence type="ECO:0000256" key="1">
    <source>
        <dbReference type="ARBA" id="ARBA00022676"/>
    </source>
</evidence>
<dbReference type="KEGG" id="sfc:Spiaf_1531"/>
<dbReference type="AlphaFoldDB" id="H9UJ97"/>
<dbReference type="PATRIC" id="fig|889378.3.peg.1522"/>
<dbReference type="PANTHER" id="PTHR46499:SF1">
    <property type="entry name" value="QUEUINE TRNA-RIBOSYLTRANSFERASE"/>
    <property type="match status" value="1"/>
</dbReference>
<feature type="active site" description="Nucleophile" evidence="4">
    <location>
        <position position="267"/>
    </location>
</feature>
<evidence type="ECO:0000256" key="3">
    <source>
        <dbReference type="ARBA" id="ARBA00022694"/>
    </source>
</evidence>
<dbReference type="RefSeq" id="WP_014455573.1">
    <property type="nucleotide sequence ID" value="NC_017098.1"/>
</dbReference>
<evidence type="ECO:0000313" key="7">
    <source>
        <dbReference type="Proteomes" id="UP000007383"/>
    </source>
</evidence>
<dbReference type="InterPro" id="IPR036511">
    <property type="entry name" value="TGT-like_sf"/>
</dbReference>
<comment type="similarity">
    <text evidence="4">Belongs to the queuine tRNA-ribosyltransferase family.</text>
</comment>
<comment type="caution">
    <text evidence="4">Lacks conserved residue(s) required for the propagation of feature annotation.</text>
</comment>
<dbReference type="InterPro" id="IPR004803">
    <property type="entry name" value="TGT"/>
</dbReference>
<dbReference type="EMBL" id="CP003282">
    <property type="protein sequence ID" value="AFG37590.1"/>
    <property type="molecule type" value="Genomic_DNA"/>
</dbReference>
<dbReference type="OrthoDB" id="9805417at2"/>
<comment type="catalytic activity">
    <reaction evidence="4">
        <text>7-aminomethyl-7-carbaguanine + guanosine(34) in tRNA = 7-aminomethyl-7-carbaguanosine(34) in tRNA + guanine</text>
        <dbReference type="Rhea" id="RHEA:24104"/>
        <dbReference type="Rhea" id="RHEA-COMP:10341"/>
        <dbReference type="Rhea" id="RHEA-COMP:10342"/>
        <dbReference type="ChEBI" id="CHEBI:16235"/>
        <dbReference type="ChEBI" id="CHEBI:58703"/>
        <dbReference type="ChEBI" id="CHEBI:74269"/>
        <dbReference type="ChEBI" id="CHEBI:82833"/>
        <dbReference type="EC" id="2.4.2.29"/>
    </reaction>
</comment>
<dbReference type="NCBIfam" id="TIGR00430">
    <property type="entry name" value="Q_tRNA_tgt"/>
    <property type="match status" value="1"/>
</dbReference>
<dbReference type="HAMAP" id="MF_00168">
    <property type="entry name" value="Q_tRNA_Tgt"/>
    <property type="match status" value="1"/>
</dbReference>
<evidence type="ECO:0000313" key="6">
    <source>
        <dbReference type="EMBL" id="AFG37590.1"/>
    </source>
</evidence>
<feature type="region of interest" description="RNA binding" evidence="4">
    <location>
        <begin position="248"/>
        <end position="254"/>
    </location>
</feature>
<dbReference type="UniPathway" id="UPA00392"/>
<dbReference type="NCBIfam" id="TIGR00449">
    <property type="entry name" value="tgt_general"/>
    <property type="match status" value="1"/>
</dbReference>
<dbReference type="Gene3D" id="3.20.20.105">
    <property type="entry name" value="Queuine tRNA-ribosyltransferase-like"/>
    <property type="match status" value="1"/>
</dbReference>
<dbReference type="InterPro" id="IPR050076">
    <property type="entry name" value="ArchSynthase1/Queuine_TRR"/>
</dbReference>
<keyword evidence="4" id="KW-0671">Queuosine biosynthesis</keyword>
<evidence type="ECO:0000256" key="4">
    <source>
        <dbReference type="HAMAP-Rule" id="MF_00168"/>
    </source>
</evidence>
<dbReference type="Pfam" id="PF01702">
    <property type="entry name" value="TGT"/>
    <property type="match status" value="1"/>
</dbReference>
<dbReference type="SUPFAM" id="SSF51713">
    <property type="entry name" value="tRNA-guanine transglycosylase"/>
    <property type="match status" value="1"/>
</dbReference>
<feature type="domain" description="tRNA-guanine(15) transglycosylase-like" evidence="5">
    <location>
        <begin position="12"/>
        <end position="369"/>
    </location>
</feature>
<dbReference type="Proteomes" id="UP000007383">
    <property type="component" value="Chromosome"/>
</dbReference>
<name>H9UJ97_SPIAZ</name>
<dbReference type="eggNOG" id="COG0343">
    <property type="taxonomic scope" value="Bacteria"/>
</dbReference>
<dbReference type="EC" id="2.4.2.29" evidence="4"/>
<comment type="pathway">
    <text evidence="4">tRNA modification; tRNA-queuosine biosynthesis.</text>
</comment>
<dbReference type="HOGENOM" id="CLU_022060_0_1_12"/>